<name>A0A9P0GKS0_9CUCU</name>
<dbReference type="InterPro" id="IPR001304">
    <property type="entry name" value="C-type_lectin-like"/>
</dbReference>
<protein>
    <recommendedName>
        <fullName evidence="2">C-type lectin domain-containing protein</fullName>
    </recommendedName>
</protein>
<evidence type="ECO:0000259" key="2">
    <source>
        <dbReference type="PROSITE" id="PS50041"/>
    </source>
</evidence>
<gene>
    <name evidence="3" type="ORF">PSYICH_LOCUS14028</name>
</gene>
<keyword evidence="4" id="KW-1185">Reference proteome</keyword>
<accession>A0A9P0GKS0</accession>
<sequence>MPRFKQKSYYIGNVFTGNFFKSELFCRKNGMNLVTINSKEESDFLQKILTEKGDDIENFWISATRFLDVNITNECTKLPIPSTNDWIWFTTGERITYFNWHIGEPNNIYHHGELCVDLKKDNKIWKWVDKTCWDKINFICEYTWTKEDIQGNSKESSQYLTDIY</sequence>
<dbReference type="EMBL" id="OV651820">
    <property type="protein sequence ID" value="CAH1114727.1"/>
    <property type="molecule type" value="Genomic_DNA"/>
</dbReference>
<dbReference type="OrthoDB" id="7962197at2759"/>
<feature type="domain" description="C-type lectin" evidence="2">
    <location>
        <begin position="4"/>
        <end position="141"/>
    </location>
</feature>
<dbReference type="InterPro" id="IPR050111">
    <property type="entry name" value="C-type_lectin/snaclec_domain"/>
</dbReference>
<proteinExistence type="predicted"/>
<dbReference type="InterPro" id="IPR018378">
    <property type="entry name" value="C-type_lectin_CS"/>
</dbReference>
<keyword evidence="1" id="KW-1015">Disulfide bond</keyword>
<dbReference type="Proteomes" id="UP001153636">
    <property type="component" value="Chromosome 8"/>
</dbReference>
<evidence type="ECO:0000256" key="1">
    <source>
        <dbReference type="ARBA" id="ARBA00023157"/>
    </source>
</evidence>
<dbReference type="SMART" id="SM00034">
    <property type="entry name" value="CLECT"/>
    <property type="match status" value="1"/>
</dbReference>
<dbReference type="InterPro" id="IPR016186">
    <property type="entry name" value="C-type_lectin-like/link_sf"/>
</dbReference>
<dbReference type="CDD" id="cd00037">
    <property type="entry name" value="CLECT"/>
    <property type="match status" value="1"/>
</dbReference>
<reference evidence="3" key="1">
    <citation type="submission" date="2022-01" db="EMBL/GenBank/DDBJ databases">
        <authorList>
            <person name="King R."/>
        </authorList>
    </citation>
    <scope>NUCLEOTIDE SEQUENCE</scope>
</reference>
<dbReference type="SUPFAM" id="SSF56436">
    <property type="entry name" value="C-type lectin-like"/>
    <property type="match status" value="1"/>
</dbReference>
<evidence type="ECO:0000313" key="3">
    <source>
        <dbReference type="EMBL" id="CAH1114727.1"/>
    </source>
</evidence>
<dbReference type="Pfam" id="PF00059">
    <property type="entry name" value="Lectin_C"/>
    <property type="match status" value="1"/>
</dbReference>
<dbReference type="PROSITE" id="PS50041">
    <property type="entry name" value="C_TYPE_LECTIN_2"/>
    <property type="match status" value="1"/>
</dbReference>
<dbReference type="InterPro" id="IPR016187">
    <property type="entry name" value="CTDL_fold"/>
</dbReference>
<dbReference type="AlphaFoldDB" id="A0A9P0GKS0"/>
<dbReference type="PANTHER" id="PTHR22803">
    <property type="entry name" value="MANNOSE, PHOSPHOLIPASE, LECTIN RECEPTOR RELATED"/>
    <property type="match status" value="1"/>
</dbReference>
<evidence type="ECO:0000313" key="4">
    <source>
        <dbReference type="Proteomes" id="UP001153636"/>
    </source>
</evidence>
<dbReference type="Gene3D" id="3.10.100.10">
    <property type="entry name" value="Mannose-Binding Protein A, subunit A"/>
    <property type="match status" value="1"/>
</dbReference>
<organism evidence="3 4">
    <name type="scientific">Psylliodes chrysocephalus</name>
    <dbReference type="NCBI Taxonomy" id="3402493"/>
    <lineage>
        <taxon>Eukaryota</taxon>
        <taxon>Metazoa</taxon>
        <taxon>Ecdysozoa</taxon>
        <taxon>Arthropoda</taxon>
        <taxon>Hexapoda</taxon>
        <taxon>Insecta</taxon>
        <taxon>Pterygota</taxon>
        <taxon>Neoptera</taxon>
        <taxon>Endopterygota</taxon>
        <taxon>Coleoptera</taxon>
        <taxon>Polyphaga</taxon>
        <taxon>Cucujiformia</taxon>
        <taxon>Chrysomeloidea</taxon>
        <taxon>Chrysomelidae</taxon>
        <taxon>Galerucinae</taxon>
        <taxon>Alticini</taxon>
        <taxon>Psylliodes</taxon>
    </lineage>
</organism>
<dbReference type="PROSITE" id="PS00615">
    <property type="entry name" value="C_TYPE_LECTIN_1"/>
    <property type="match status" value="1"/>
</dbReference>